<dbReference type="OrthoDB" id="10460572at2759"/>
<dbReference type="Proteomes" id="UP000823405">
    <property type="component" value="Unassembled WGS sequence"/>
</dbReference>
<sequence>MVLDMKAILSHCRPLEVFQVEAIGFNNAIQVLGGWRPITTTSVKCKTKDASPTYLASLSLRSFVLRRAIFDQSSLEDVLEHTPYLEELHLIHLVPQSKLMNGYYLLFHMDIHDLCKYNCSNQAASR</sequence>
<reference evidence="1" key="1">
    <citation type="journal article" date="2020" name="Fungal Divers.">
        <title>Resolving the Mortierellaceae phylogeny through synthesis of multi-gene phylogenetics and phylogenomics.</title>
        <authorList>
            <person name="Vandepol N."/>
            <person name="Liber J."/>
            <person name="Desiro A."/>
            <person name="Na H."/>
            <person name="Kennedy M."/>
            <person name="Barry K."/>
            <person name="Grigoriev I.V."/>
            <person name="Miller A.N."/>
            <person name="O'Donnell K."/>
            <person name="Stajich J.E."/>
            <person name="Bonito G."/>
        </authorList>
    </citation>
    <scope>NUCLEOTIDE SEQUENCE</scope>
    <source>
        <strain evidence="1">NVP60</strain>
    </source>
</reference>
<organism evidence="1 2">
    <name type="scientific">Linnemannia gamsii</name>
    <dbReference type="NCBI Taxonomy" id="64522"/>
    <lineage>
        <taxon>Eukaryota</taxon>
        <taxon>Fungi</taxon>
        <taxon>Fungi incertae sedis</taxon>
        <taxon>Mucoromycota</taxon>
        <taxon>Mortierellomycotina</taxon>
        <taxon>Mortierellomycetes</taxon>
        <taxon>Mortierellales</taxon>
        <taxon>Mortierellaceae</taxon>
        <taxon>Linnemannia</taxon>
    </lineage>
</organism>
<dbReference type="AlphaFoldDB" id="A0A9P6UGK0"/>
<comment type="caution">
    <text evidence="1">The sequence shown here is derived from an EMBL/GenBank/DDBJ whole genome shotgun (WGS) entry which is preliminary data.</text>
</comment>
<name>A0A9P6UGK0_9FUNG</name>
<keyword evidence="2" id="KW-1185">Reference proteome</keyword>
<evidence type="ECO:0000313" key="1">
    <source>
        <dbReference type="EMBL" id="KAG0294941.1"/>
    </source>
</evidence>
<dbReference type="EMBL" id="JAAAIN010002282">
    <property type="protein sequence ID" value="KAG0294941.1"/>
    <property type="molecule type" value="Genomic_DNA"/>
</dbReference>
<proteinExistence type="predicted"/>
<gene>
    <name evidence="1" type="ORF">BGZ97_004952</name>
</gene>
<evidence type="ECO:0000313" key="2">
    <source>
        <dbReference type="Proteomes" id="UP000823405"/>
    </source>
</evidence>
<protein>
    <submittedName>
        <fullName evidence="1">Uncharacterized protein</fullName>
    </submittedName>
</protein>
<accession>A0A9P6UGK0</accession>